<keyword evidence="4 6" id="KW-0472">Membrane</keyword>
<sequence length="324" mass="36541">MIFFVVVIFLGSFYLINLILAVVAMAYDEQNEATLAEAREKEEEFQRFLEQLKHQETQVHLSDSKSSLASKKDKKVDGGSEHDFADDEQSLGDDGDIIKDCNGRIVPKLVIDKASSEEESAAEETDSNEEKSHGSKPSMVFLEDPGLTKKTASAVSVLSTAIEGWYKFADMFLKWDCCPLWITFKKWVYFVVMDPFVDLGITICIVLNTLFMAMEHYPMSKDFDHMLSVGNLKHKETGNVEDRKRSGRPRKLSAADERHIMLTSLCNRKMSSSAISSELVETSGTQVHPSTVWRSLVRSGLHGRIAAKKPYLRRGNKAKRLNYA</sequence>
<dbReference type="SUPFAM" id="SSF46689">
    <property type="entry name" value="Homeodomain-like"/>
    <property type="match status" value="1"/>
</dbReference>
<dbReference type="InterPro" id="IPR002492">
    <property type="entry name" value="Transposase_Tc1-like"/>
</dbReference>
<evidence type="ECO:0000256" key="1">
    <source>
        <dbReference type="ARBA" id="ARBA00004141"/>
    </source>
</evidence>
<feature type="region of interest" description="Disordered" evidence="5">
    <location>
        <begin position="114"/>
        <end position="139"/>
    </location>
</feature>
<dbReference type="EMBL" id="JAINUF010000001">
    <property type="protein sequence ID" value="KAJ8381198.1"/>
    <property type="molecule type" value="Genomic_DNA"/>
</dbReference>
<evidence type="ECO:0000256" key="2">
    <source>
        <dbReference type="ARBA" id="ARBA00022692"/>
    </source>
</evidence>
<dbReference type="GO" id="GO:0003677">
    <property type="term" value="F:DNA binding"/>
    <property type="evidence" value="ECO:0007669"/>
    <property type="project" value="InterPro"/>
</dbReference>
<dbReference type="InterPro" id="IPR009057">
    <property type="entry name" value="Homeodomain-like_sf"/>
</dbReference>
<dbReference type="GO" id="GO:0006313">
    <property type="term" value="P:DNA transposition"/>
    <property type="evidence" value="ECO:0007669"/>
    <property type="project" value="InterPro"/>
</dbReference>
<evidence type="ECO:0000256" key="6">
    <source>
        <dbReference type="SAM" id="Phobius"/>
    </source>
</evidence>
<feature type="domain" description="Transposase Tc1-like" evidence="7">
    <location>
        <begin position="258"/>
        <end position="324"/>
    </location>
</feature>
<dbReference type="AlphaFoldDB" id="A0A9Q1GCR0"/>
<dbReference type="GO" id="GO:0086010">
    <property type="term" value="P:membrane depolarization during action potential"/>
    <property type="evidence" value="ECO:0007669"/>
    <property type="project" value="TreeGrafter"/>
</dbReference>
<feature type="transmembrane region" description="Helical" evidence="6">
    <location>
        <begin position="187"/>
        <end position="211"/>
    </location>
</feature>
<feature type="compositionally biased region" description="Basic and acidic residues" evidence="5">
    <location>
        <begin position="70"/>
        <end position="83"/>
    </location>
</feature>
<dbReference type="Pfam" id="PF01498">
    <property type="entry name" value="HTH_Tnp_Tc3_2"/>
    <property type="match status" value="1"/>
</dbReference>
<accession>A0A9Q1GCR0</accession>
<dbReference type="OrthoDB" id="8925405at2759"/>
<evidence type="ECO:0000259" key="7">
    <source>
        <dbReference type="Pfam" id="PF01498"/>
    </source>
</evidence>
<dbReference type="GO" id="GO:0015074">
    <property type="term" value="P:DNA integration"/>
    <property type="evidence" value="ECO:0007669"/>
    <property type="project" value="InterPro"/>
</dbReference>
<keyword evidence="9" id="KW-1185">Reference proteome</keyword>
<evidence type="ECO:0000256" key="3">
    <source>
        <dbReference type="ARBA" id="ARBA00022989"/>
    </source>
</evidence>
<dbReference type="Proteomes" id="UP001152622">
    <property type="component" value="Chromosome 1"/>
</dbReference>
<name>A0A9Q1GCR0_SYNKA</name>
<dbReference type="Gene3D" id="1.20.120.350">
    <property type="entry name" value="Voltage-gated potassium channels. Chain C"/>
    <property type="match status" value="1"/>
</dbReference>
<proteinExistence type="predicted"/>
<organism evidence="8 9">
    <name type="scientific">Synaphobranchus kaupii</name>
    <name type="common">Kaup's arrowtooth eel</name>
    <dbReference type="NCBI Taxonomy" id="118154"/>
    <lineage>
        <taxon>Eukaryota</taxon>
        <taxon>Metazoa</taxon>
        <taxon>Chordata</taxon>
        <taxon>Craniata</taxon>
        <taxon>Vertebrata</taxon>
        <taxon>Euteleostomi</taxon>
        <taxon>Actinopterygii</taxon>
        <taxon>Neopterygii</taxon>
        <taxon>Teleostei</taxon>
        <taxon>Anguilliformes</taxon>
        <taxon>Synaphobranchidae</taxon>
        <taxon>Synaphobranchus</taxon>
    </lineage>
</organism>
<dbReference type="GO" id="GO:0019228">
    <property type="term" value="P:neuronal action potential"/>
    <property type="evidence" value="ECO:0007669"/>
    <property type="project" value="TreeGrafter"/>
</dbReference>
<feature type="region of interest" description="Disordered" evidence="5">
    <location>
        <begin position="56"/>
        <end position="91"/>
    </location>
</feature>
<keyword evidence="3 6" id="KW-1133">Transmembrane helix</keyword>
<dbReference type="Gene3D" id="1.10.287.70">
    <property type="match status" value="1"/>
</dbReference>
<dbReference type="GO" id="GO:0005248">
    <property type="term" value="F:voltage-gated sodium channel activity"/>
    <property type="evidence" value="ECO:0007669"/>
    <property type="project" value="TreeGrafter"/>
</dbReference>
<protein>
    <recommendedName>
        <fullName evidence="7">Transposase Tc1-like domain-containing protein</fullName>
    </recommendedName>
</protein>
<gene>
    <name evidence="8" type="ORF">SKAU_G00019760</name>
</gene>
<dbReference type="PANTHER" id="PTHR10037:SF223">
    <property type="entry name" value="SODIUM CHANNEL PROTEIN TYPE 4 SUBUNIT ALPHA"/>
    <property type="match status" value="1"/>
</dbReference>
<comment type="caution">
    <text evidence="8">The sequence shown here is derived from an EMBL/GenBank/DDBJ whole genome shotgun (WGS) entry which is preliminary data.</text>
</comment>
<dbReference type="InterPro" id="IPR027359">
    <property type="entry name" value="Volt_channel_dom_sf"/>
</dbReference>
<dbReference type="PANTHER" id="PTHR10037">
    <property type="entry name" value="VOLTAGE-GATED CATION CHANNEL CALCIUM AND SODIUM"/>
    <property type="match status" value="1"/>
</dbReference>
<evidence type="ECO:0000256" key="4">
    <source>
        <dbReference type="ARBA" id="ARBA00023136"/>
    </source>
</evidence>
<keyword evidence="2 6" id="KW-0812">Transmembrane</keyword>
<evidence type="ECO:0000256" key="5">
    <source>
        <dbReference type="SAM" id="MobiDB-lite"/>
    </source>
</evidence>
<comment type="subcellular location">
    <subcellularLocation>
        <location evidence="1">Membrane</location>
        <topology evidence="1">Multi-pass membrane protein</topology>
    </subcellularLocation>
</comment>
<reference evidence="8" key="1">
    <citation type="journal article" date="2023" name="Science">
        <title>Genome structures resolve the early diversification of teleost fishes.</title>
        <authorList>
            <person name="Parey E."/>
            <person name="Louis A."/>
            <person name="Montfort J."/>
            <person name="Bouchez O."/>
            <person name="Roques C."/>
            <person name="Iampietro C."/>
            <person name="Lluch J."/>
            <person name="Castinel A."/>
            <person name="Donnadieu C."/>
            <person name="Desvignes T."/>
            <person name="Floi Bucao C."/>
            <person name="Jouanno E."/>
            <person name="Wen M."/>
            <person name="Mejri S."/>
            <person name="Dirks R."/>
            <person name="Jansen H."/>
            <person name="Henkel C."/>
            <person name="Chen W.J."/>
            <person name="Zahm M."/>
            <person name="Cabau C."/>
            <person name="Klopp C."/>
            <person name="Thompson A.W."/>
            <person name="Robinson-Rechavi M."/>
            <person name="Braasch I."/>
            <person name="Lecointre G."/>
            <person name="Bobe J."/>
            <person name="Postlethwait J.H."/>
            <person name="Berthelot C."/>
            <person name="Roest Crollius H."/>
            <person name="Guiguen Y."/>
        </authorList>
    </citation>
    <scope>NUCLEOTIDE SEQUENCE</scope>
    <source>
        <strain evidence="8">WJC10195</strain>
    </source>
</reference>
<dbReference type="InterPro" id="IPR043203">
    <property type="entry name" value="VGCC_Ca_Na"/>
</dbReference>
<evidence type="ECO:0000313" key="8">
    <source>
        <dbReference type="EMBL" id="KAJ8381198.1"/>
    </source>
</evidence>
<feature type="compositionally biased region" description="Acidic residues" evidence="5">
    <location>
        <begin position="117"/>
        <end position="127"/>
    </location>
</feature>
<evidence type="ECO:0000313" key="9">
    <source>
        <dbReference type="Proteomes" id="UP001152622"/>
    </source>
</evidence>
<dbReference type="GO" id="GO:0001518">
    <property type="term" value="C:voltage-gated sodium channel complex"/>
    <property type="evidence" value="ECO:0007669"/>
    <property type="project" value="TreeGrafter"/>
</dbReference>